<organism evidence="2 3">
    <name type="scientific">Vibrio superstes NBRC 103154</name>
    <dbReference type="NCBI Taxonomy" id="1219062"/>
    <lineage>
        <taxon>Bacteria</taxon>
        <taxon>Pseudomonadati</taxon>
        <taxon>Pseudomonadota</taxon>
        <taxon>Gammaproteobacteria</taxon>
        <taxon>Vibrionales</taxon>
        <taxon>Vibrionaceae</taxon>
        <taxon>Vibrio</taxon>
    </lineage>
</organism>
<dbReference type="RefSeq" id="WP_119008169.1">
    <property type="nucleotide sequence ID" value="NZ_BJXK01000014.1"/>
</dbReference>
<protein>
    <recommendedName>
        <fullName evidence="4">Outer membrane protein beta-barrel domain-containing protein</fullName>
    </recommendedName>
</protein>
<reference evidence="2 3" key="1">
    <citation type="submission" date="2019-07" db="EMBL/GenBank/DDBJ databases">
        <title>Whole genome shotgun sequence of Vibrio superstes NBRC 103154.</title>
        <authorList>
            <person name="Hosoyama A."/>
            <person name="Uohara A."/>
            <person name="Ohji S."/>
            <person name="Ichikawa N."/>
        </authorList>
    </citation>
    <scope>NUCLEOTIDE SEQUENCE [LARGE SCALE GENOMIC DNA]</scope>
    <source>
        <strain evidence="2 3">NBRC 103154</strain>
    </source>
</reference>
<keyword evidence="3" id="KW-1185">Reference proteome</keyword>
<feature type="signal peptide" evidence="1">
    <location>
        <begin position="1"/>
        <end position="18"/>
    </location>
</feature>
<evidence type="ECO:0000256" key="1">
    <source>
        <dbReference type="SAM" id="SignalP"/>
    </source>
</evidence>
<keyword evidence="1" id="KW-0732">Signal</keyword>
<dbReference type="AlphaFoldDB" id="A0A511QU18"/>
<comment type="caution">
    <text evidence="2">The sequence shown here is derived from an EMBL/GenBank/DDBJ whole genome shotgun (WGS) entry which is preliminary data.</text>
</comment>
<dbReference type="Proteomes" id="UP000321113">
    <property type="component" value="Unassembled WGS sequence"/>
</dbReference>
<sequence length="271" mass="30637">MKHSLLALFALFSSVVCAEQQELDERLKINLGMFWIWQTDTIVAATKEGLVGSKINLQDDLNLDTENKNFKIDGYYRFTNYHRIEFAYLSLRSDGSNELTRDIIWDGQEYKVGAFVDSYSDIDIYKINYAYSFYHNQDVELSVSLGVHAMDFDVGLSTGVKVQGGSNNGIKKTGSSVDLIAPLPVIGFRLDYQLAEDWKVIGSVDYFSLKIDDYSGYFLDFIISAEYSITDSFATGVGFTSTSLNFSVDKDDDFAMRQDMSGGLFYVSYIY</sequence>
<gene>
    <name evidence="2" type="ORF">VSU01S_31130</name>
</gene>
<dbReference type="EMBL" id="BJXK01000014">
    <property type="protein sequence ID" value="GEM80868.1"/>
    <property type="molecule type" value="Genomic_DNA"/>
</dbReference>
<dbReference type="OrthoDB" id="7056944at2"/>
<accession>A0A511QU18</accession>
<evidence type="ECO:0008006" key="4">
    <source>
        <dbReference type="Google" id="ProtNLM"/>
    </source>
</evidence>
<name>A0A511QU18_9VIBR</name>
<evidence type="ECO:0000313" key="3">
    <source>
        <dbReference type="Proteomes" id="UP000321113"/>
    </source>
</evidence>
<proteinExistence type="predicted"/>
<evidence type="ECO:0000313" key="2">
    <source>
        <dbReference type="EMBL" id="GEM80868.1"/>
    </source>
</evidence>
<feature type="chain" id="PRO_5022111926" description="Outer membrane protein beta-barrel domain-containing protein" evidence="1">
    <location>
        <begin position="19"/>
        <end position="271"/>
    </location>
</feature>